<dbReference type="GO" id="GO:0031982">
    <property type="term" value="C:vesicle"/>
    <property type="evidence" value="ECO:0007669"/>
    <property type="project" value="TreeGrafter"/>
</dbReference>
<reference evidence="2" key="2">
    <citation type="submission" date="2016-06" db="EMBL/GenBank/DDBJ databases">
        <title>The genome of a short-lived fish provides insights into sex chromosome evolution and the genetic control of aging.</title>
        <authorList>
            <person name="Reichwald K."/>
            <person name="Felder M."/>
            <person name="Petzold A."/>
            <person name="Koch P."/>
            <person name="Groth M."/>
            <person name="Platzer M."/>
        </authorList>
    </citation>
    <scope>NUCLEOTIDE SEQUENCE</scope>
    <source>
        <tissue evidence="2">Brain</tissue>
    </source>
</reference>
<dbReference type="GO" id="GO:0032587">
    <property type="term" value="C:ruffle membrane"/>
    <property type="evidence" value="ECO:0007669"/>
    <property type="project" value="TreeGrafter"/>
</dbReference>
<dbReference type="GO" id="GO:0007266">
    <property type="term" value="P:Rho protein signal transduction"/>
    <property type="evidence" value="ECO:0007669"/>
    <property type="project" value="TreeGrafter"/>
</dbReference>
<dbReference type="EMBL" id="HAEB01017107">
    <property type="protein sequence ID" value="SBQ63634.1"/>
    <property type="molecule type" value="Transcribed_RNA"/>
</dbReference>
<proteinExistence type="predicted"/>
<dbReference type="PANTHER" id="PTHR12287:SF22">
    <property type="entry name" value="EPIDERMAL GROWTH FACTOR RECEPTOR KINASE SUBSTRATE 8-LIKE PROTEIN 3"/>
    <property type="match status" value="1"/>
</dbReference>
<dbReference type="InterPro" id="IPR041418">
    <property type="entry name" value="SAM_3"/>
</dbReference>
<dbReference type="GO" id="GO:0003779">
    <property type="term" value="F:actin binding"/>
    <property type="evidence" value="ECO:0007669"/>
    <property type="project" value="TreeGrafter"/>
</dbReference>
<sequence>LHVSSPDRACPPCSTVRCLGVLSGPTLLGMSREELKTLCPEEGGRVFFQLQAVKSAMAVSHRAASSIILLL</sequence>
<evidence type="ECO:0000313" key="2">
    <source>
        <dbReference type="EMBL" id="SBQ63634.1"/>
    </source>
</evidence>
<dbReference type="GO" id="GO:0035023">
    <property type="term" value="P:regulation of Rho protein signal transduction"/>
    <property type="evidence" value="ECO:0007669"/>
    <property type="project" value="TreeGrafter"/>
</dbReference>
<dbReference type="PANTHER" id="PTHR12287">
    <property type="entry name" value="EPIDERMAL GROWTH FACTOR RECEPTOR KINASE SUBSTRATE EPS8-RELATED PROTEIN"/>
    <property type="match status" value="1"/>
</dbReference>
<feature type="non-terminal residue" evidence="2">
    <location>
        <position position="1"/>
    </location>
</feature>
<organism evidence="2">
    <name type="scientific">Nothobranchius korthausae</name>
    <dbReference type="NCBI Taxonomy" id="1143690"/>
    <lineage>
        <taxon>Eukaryota</taxon>
        <taxon>Metazoa</taxon>
        <taxon>Chordata</taxon>
        <taxon>Craniata</taxon>
        <taxon>Vertebrata</taxon>
        <taxon>Euteleostomi</taxon>
        <taxon>Actinopterygii</taxon>
        <taxon>Neopterygii</taxon>
        <taxon>Teleostei</taxon>
        <taxon>Neoteleostei</taxon>
        <taxon>Acanthomorphata</taxon>
        <taxon>Ovalentaria</taxon>
        <taxon>Atherinomorphae</taxon>
        <taxon>Cyprinodontiformes</taxon>
        <taxon>Nothobranchiidae</taxon>
        <taxon>Nothobranchius</taxon>
    </lineage>
</organism>
<dbReference type="Gene3D" id="1.10.150.50">
    <property type="entry name" value="Transcription Factor, Ets-1"/>
    <property type="match status" value="1"/>
</dbReference>
<reference evidence="2" key="1">
    <citation type="submission" date="2016-05" db="EMBL/GenBank/DDBJ databases">
        <authorList>
            <person name="Lavstsen T."/>
            <person name="Jespersen J.S."/>
        </authorList>
    </citation>
    <scope>NUCLEOTIDE SEQUENCE</scope>
    <source>
        <tissue evidence="2">Brain</tissue>
    </source>
</reference>
<dbReference type="GO" id="GO:1900029">
    <property type="term" value="P:positive regulation of ruffle assembly"/>
    <property type="evidence" value="ECO:0007669"/>
    <property type="project" value="TreeGrafter"/>
</dbReference>
<feature type="domain" description="SAM" evidence="1">
    <location>
        <begin position="15"/>
        <end position="51"/>
    </location>
</feature>
<name>A0A1A8FZV7_9TELE</name>
<accession>A0A1A8FZV7</accession>
<protein>
    <submittedName>
        <fullName evidence="2">EPS8-like 3</fullName>
    </submittedName>
</protein>
<dbReference type="AlphaFoldDB" id="A0A1A8FZV7"/>
<dbReference type="InterPro" id="IPR013761">
    <property type="entry name" value="SAM/pointed_sf"/>
</dbReference>
<evidence type="ECO:0000259" key="1">
    <source>
        <dbReference type="Pfam" id="PF18016"/>
    </source>
</evidence>
<dbReference type="InterPro" id="IPR039801">
    <property type="entry name" value="EPS8-like"/>
</dbReference>
<gene>
    <name evidence="2" type="primary">EPS8L3</name>
</gene>
<dbReference type="Pfam" id="PF18016">
    <property type="entry name" value="SAM_3"/>
    <property type="match status" value="1"/>
</dbReference>